<dbReference type="SMART" id="SM00128">
    <property type="entry name" value="IPPc"/>
    <property type="match status" value="1"/>
</dbReference>
<dbReference type="EC" id="3.1.3.56" evidence="1"/>
<accession>A0A6G1SC38</accession>
<dbReference type="SUPFAM" id="SSF56219">
    <property type="entry name" value="DNase I-like"/>
    <property type="match status" value="1"/>
</dbReference>
<dbReference type="InterPro" id="IPR000300">
    <property type="entry name" value="IPPc"/>
</dbReference>
<name>A0A6G1SC38_9ACAR</name>
<sequence length="558" mass="63255">MSRTNDNLITCMLITANVGTIFEESTLLELWFQQLKSYLIKIKPQLVAIHCQEVGGKNYETSMRNVSNFTDKILGDQTIIGDYSRVRIFLDENFQCLEKFTALGSLYLIHDSVDNVKLYNFKTAKYDLVEGRNIFAVSDKDDVRAATNEKRNIASSNAATTNNDQVSPPPLKQKTTNLAEHVEKVKFPLELFPECRWSRKGFMRTRWLFNDCQPLDLVNIHLFHDASNLVAMRATPSPYAQNRQKALEYALEKISKPLAIEVNSNNNIELINSKEVQQHDPNSGGYDDQVPLFIFGDFNFRLDTNRVIQRITEGVSPVVKKRSDSDEVLEFVYHRKTSSVTISGCDCDNQSGSKKINADNGNESSTPNMNSQRDDSNSNHIDPDDGEVVLMTIGKKLFDCENLDEMFRAAKNTEWLLELDNELDSFKNKLHEFKISFSPSYPFKEDETGGYSYMKTRCPSWCDRILFNSAGNRIIYGKNLEDDTSNATLDNEKRIALLQSQGDVIYRLMGNSVPMGDHKPVLLYCQLKLNRPNPPLKCNLTNSAIAESSSGLVQSTAM</sequence>
<keyword evidence="2" id="KW-0378">Hydrolase</keyword>
<reference evidence="6" key="1">
    <citation type="submission" date="2018-10" db="EMBL/GenBank/DDBJ databases">
        <title>Transcriptome assembly of Aceria tosichella (Wheat curl mite) Type 2.</title>
        <authorList>
            <person name="Scully E.D."/>
            <person name="Geib S.M."/>
            <person name="Palmer N.A."/>
            <person name="Gupta A.K."/>
            <person name="Sarath G."/>
            <person name="Tatineni S."/>
        </authorList>
    </citation>
    <scope>NUCLEOTIDE SEQUENCE</scope>
    <source>
        <strain evidence="6">LincolnNE</strain>
    </source>
</reference>
<dbReference type="GO" id="GO:0004445">
    <property type="term" value="F:inositol-polyphosphate 5-phosphatase activity"/>
    <property type="evidence" value="ECO:0007669"/>
    <property type="project" value="UniProtKB-EC"/>
</dbReference>
<comment type="similarity">
    <text evidence="3">Belongs to the inositol 1,4,5-trisphosphate 5-phosphatase type I family.</text>
</comment>
<organism evidence="6">
    <name type="scientific">Aceria tosichella</name>
    <name type="common">wheat curl mite</name>
    <dbReference type="NCBI Taxonomy" id="561515"/>
    <lineage>
        <taxon>Eukaryota</taxon>
        <taxon>Metazoa</taxon>
        <taxon>Ecdysozoa</taxon>
        <taxon>Arthropoda</taxon>
        <taxon>Chelicerata</taxon>
        <taxon>Arachnida</taxon>
        <taxon>Acari</taxon>
        <taxon>Acariformes</taxon>
        <taxon>Trombidiformes</taxon>
        <taxon>Prostigmata</taxon>
        <taxon>Eupodina</taxon>
        <taxon>Eriophyoidea</taxon>
        <taxon>Eriophyidae</taxon>
        <taxon>Eriophyinae</taxon>
        <taxon>Aceriini</taxon>
        <taxon>Aceria</taxon>
    </lineage>
</organism>
<dbReference type="InterPro" id="IPR036691">
    <property type="entry name" value="Endo/exonu/phosph_ase_sf"/>
</dbReference>
<evidence type="ECO:0000256" key="3">
    <source>
        <dbReference type="ARBA" id="ARBA00023599"/>
    </source>
</evidence>
<dbReference type="Pfam" id="PF22669">
    <property type="entry name" value="Exo_endo_phos2"/>
    <property type="match status" value="1"/>
</dbReference>
<dbReference type="Gene3D" id="3.60.10.10">
    <property type="entry name" value="Endonuclease/exonuclease/phosphatase"/>
    <property type="match status" value="1"/>
</dbReference>
<feature type="region of interest" description="Disordered" evidence="4">
    <location>
        <begin position="351"/>
        <end position="385"/>
    </location>
</feature>
<feature type="domain" description="Inositol polyphosphate-related phosphatase" evidence="5">
    <location>
        <begin position="7"/>
        <end position="533"/>
    </location>
</feature>
<evidence type="ECO:0000256" key="2">
    <source>
        <dbReference type="ARBA" id="ARBA00022801"/>
    </source>
</evidence>
<feature type="compositionally biased region" description="Basic and acidic residues" evidence="4">
    <location>
        <begin position="372"/>
        <end position="383"/>
    </location>
</feature>
<dbReference type="PANTHER" id="PTHR12997:SF2">
    <property type="entry name" value="INOSITOL POLYPHOSPHATE-5-PHOSPHATASE A"/>
    <property type="match status" value="1"/>
</dbReference>
<protein>
    <recommendedName>
        <fullName evidence="1">inositol-polyphosphate 5-phosphatase</fullName>
        <ecNumber evidence="1">3.1.3.56</ecNumber>
    </recommendedName>
</protein>
<proteinExistence type="inferred from homology"/>
<dbReference type="PANTHER" id="PTHR12997">
    <property type="entry name" value="TYPE I INOSITOL-1,4,5-TRISPHOSPHATE 5-PHOSPHATASE"/>
    <property type="match status" value="1"/>
</dbReference>
<dbReference type="EMBL" id="GGYP01002741">
    <property type="protein sequence ID" value="MDE47512.1"/>
    <property type="molecule type" value="Transcribed_RNA"/>
</dbReference>
<evidence type="ECO:0000259" key="5">
    <source>
        <dbReference type="SMART" id="SM00128"/>
    </source>
</evidence>
<dbReference type="AlphaFoldDB" id="A0A6G1SC38"/>
<evidence type="ECO:0000313" key="6">
    <source>
        <dbReference type="EMBL" id="MDE47512.1"/>
    </source>
</evidence>
<dbReference type="GO" id="GO:0046856">
    <property type="term" value="P:phosphatidylinositol dephosphorylation"/>
    <property type="evidence" value="ECO:0007669"/>
    <property type="project" value="InterPro"/>
</dbReference>
<gene>
    <name evidence="6" type="primary">INPP5A_0</name>
    <name evidence="6" type="ORF">g.17168</name>
</gene>
<feature type="compositionally biased region" description="Polar residues" evidence="4">
    <location>
        <begin position="351"/>
        <end position="371"/>
    </location>
</feature>
<evidence type="ECO:0000256" key="1">
    <source>
        <dbReference type="ARBA" id="ARBA00012997"/>
    </source>
</evidence>
<dbReference type="InterPro" id="IPR039737">
    <property type="entry name" value="INPP5A"/>
</dbReference>
<evidence type="ECO:0000256" key="4">
    <source>
        <dbReference type="SAM" id="MobiDB-lite"/>
    </source>
</evidence>